<dbReference type="Proteomes" id="UP000694580">
    <property type="component" value="Chromosome 9"/>
</dbReference>
<reference evidence="2" key="2">
    <citation type="submission" date="2025-08" db="UniProtKB">
        <authorList>
            <consortium name="Ensembl"/>
        </authorList>
    </citation>
    <scope>IDENTIFICATION</scope>
</reference>
<evidence type="ECO:0000313" key="2">
    <source>
        <dbReference type="Ensembl" id="ENSDCDP00010062468.1"/>
    </source>
</evidence>
<accession>A0AAY4EYG3</accession>
<organism evidence="2 3">
    <name type="scientific">Denticeps clupeoides</name>
    <name type="common">denticle herring</name>
    <dbReference type="NCBI Taxonomy" id="299321"/>
    <lineage>
        <taxon>Eukaryota</taxon>
        <taxon>Metazoa</taxon>
        <taxon>Chordata</taxon>
        <taxon>Craniata</taxon>
        <taxon>Vertebrata</taxon>
        <taxon>Euteleostomi</taxon>
        <taxon>Actinopterygii</taxon>
        <taxon>Neopterygii</taxon>
        <taxon>Teleostei</taxon>
        <taxon>Clupei</taxon>
        <taxon>Clupeiformes</taxon>
        <taxon>Denticipitoidei</taxon>
        <taxon>Denticipitidae</taxon>
        <taxon>Denticeps</taxon>
    </lineage>
</organism>
<evidence type="ECO:0000313" key="3">
    <source>
        <dbReference type="Proteomes" id="UP000694580"/>
    </source>
</evidence>
<evidence type="ECO:0000256" key="1">
    <source>
        <dbReference type="SAM" id="SignalP"/>
    </source>
</evidence>
<keyword evidence="3" id="KW-1185">Reference proteome</keyword>
<keyword evidence="1" id="KW-0732">Signal</keyword>
<dbReference type="PANTHER" id="PTHR36690">
    <property type="entry name" value="PROTEIN FAM237A"/>
    <property type="match status" value="1"/>
</dbReference>
<feature type="chain" id="PRO_5044196263" description="Family with sequence similarity 237 member A" evidence="1">
    <location>
        <begin position="28"/>
        <end position="162"/>
    </location>
</feature>
<reference evidence="2 3" key="1">
    <citation type="submission" date="2020-06" db="EMBL/GenBank/DDBJ databases">
        <authorList>
            <consortium name="Wellcome Sanger Institute Data Sharing"/>
        </authorList>
    </citation>
    <scope>NUCLEOTIDE SEQUENCE [LARGE SCALE GENOMIC DNA]</scope>
</reference>
<dbReference type="AlphaFoldDB" id="A0AAY4EYG3"/>
<sequence>CMDPVCVSGVLVRMLLLGCLCVLPLQGQKPGQVDPLTLDRADPRCWDSSSAVLLEMHNPHIAESVAAFWDLMVFLKSSDNKQHSTLFWDLAQVFWDIYVDCVLSRSHGLGRRQITHPEDSLFYPYKRLRSVVLKSYLIALLRQQGARENAGGRRALSVSHFR</sequence>
<dbReference type="GeneTree" id="ENSGT00390000015769"/>
<feature type="signal peptide" evidence="1">
    <location>
        <begin position="1"/>
        <end position="27"/>
    </location>
</feature>
<proteinExistence type="predicted"/>
<gene>
    <name evidence="2" type="primary">FAM237A</name>
</gene>
<name>A0AAY4EYG3_9TELE</name>
<evidence type="ECO:0008006" key="4">
    <source>
        <dbReference type="Google" id="ProtNLM"/>
    </source>
</evidence>
<reference evidence="2" key="3">
    <citation type="submission" date="2025-09" db="UniProtKB">
        <authorList>
            <consortium name="Ensembl"/>
        </authorList>
    </citation>
    <scope>IDENTIFICATION</scope>
</reference>
<protein>
    <recommendedName>
        <fullName evidence="4">Family with sequence similarity 237 member A</fullName>
    </recommendedName>
</protein>
<dbReference type="InterPro" id="IPR040439">
    <property type="entry name" value="FAM237A/B"/>
</dbReference>
<dbReference type="PANTHER" id="PTHR36690:SF2">
    <property type="entry name" value="PROTEIN FAM237A"/>
    <property type="match status" value="1"/>
</dbReference>
<dbReference type="Ensembl" id="ENSDCDT00010073263.1">
    <property type="protein sequence ID" value="ENSDCDP00010062468.1"/>
    <property type="gene ID" value="ENSDCDG00010034271.1"/>
</dbReference>